<proteinExistence type="predicted"/>
<keyword evidence="4" id="KW-1185">Reference proteome</keyword>
<evidence type="ECO:0000256" key="1">
    <source>
        <dbReference type="SAM" id="MobiDB-lite"/>
    </source>
</evidence>
<keyword evidence="2" id="KW-0812">Transmembrane</keyword>
<evidence type="ECO:0008006" key="5">
    <source>
        <dbReference type="Google" id="ProtNLM"/>
    </source>
</evidence>
<feature type="compositionally biased region" description="Low complexity" evidence="1">
    <location>
        <begin position="89"/>
        <end position="102"/>
    </location>
</feature>
<feature type="transmembrane region" description="Helical" evidence="2">
    <location>
        <begin position="46"/>
        <end position="69"/>
    </location>
</feature>
<comment type="caution">
    <text evidence="3">The sequence shown here is derived from an EMBL/GenBank/DDBJ whole genome shotgun (WGS) entry which is preliminary data.</text>
</comment>
<evidence type="ECO:0000313" key="4">
    <source>
        <dbReference type="Proteomes" id="UP001501599"/>
    </source>
</evidence>
<feature type="transmembrane region" description="Helical" evidence="2">
    <location>
        <begin position="15"/>
        <end position="34"/>
    </location>
</feature>
<evidence type="ECO:0000256" key="2">
    <source>
        <dbReference type="SAM" id="Phobius"/>
    </source>
</evidence>
<sequence>MDLCVLPTTGADGGAWVAVAAVAAVALVLGGLLLRRGVSRRAVGTGIAALALVGVLALGSGGAASSAFADAGTSADCVSAGQAVAPSAAPTAAPTTASTVAPTTPPSVEPTTPPTDEPATVVTPLAPTAATQCGAEPLVAIPTQEGVSYAQTRDGDVLTLTASALPGFVVASGAQTVFTVDVAATERAEPPVAVPAQVATVPQSEQEGVLTLGAVDPTLIPAVAEAAAAGSLEYELSTTDRLTYGYSVLDGTGATIATGTVSAPFPTTVTYADGAYALSYANADVSAVFAEVERQLDAVEAQYPGAMVQSTRTPTDLGIRLTTSYEPGPGCETSITESTIVVIDQIAPRRDAVAPTQGGLLLAPSDSLR</sequence>
<feature type="region of interest" description="Disordered" evidence="1">
    <location>
        <begin position="89"/>
        <end position="119"/>
    </location>
</feature>
<accession>A0ABN3AXJ1</accession>
<protein>
    <recommendedName>
        <fullName evidence="5">LPXTG cell wall anchor domain-containing protein</fullName>
    </recommendedName>
</protein>
<keyword evidence="2" id="KW-0472">Membrane</keyword>
<evidence type="ECO:0000313" key="3">
    <source>
        <dbReference type="EMBL" id="GAA2175890.1"/>
    </source>
</evidence>
<organism evidence="3 4">
    <name type="scientific">Agrococcus versicolor</name>
    <dbReference type="NCBI Taxonomy" id="501482"/>
    <lineage>
        <taxon>Bacteria</taxon>
        <taxon>Bacillati</taxon>
        <taxon>Actinomycetota</taxon>
        <taxon>Actinomycetes</taxon>
        <taxon>Micrococcales</taxon>
        <taxon>Microbacteriaceae</taxon>
        <taxon>Agrococcus</taxon>
    </lineage>
</organism>
<dbReference type="Proteomes" id="UP001501599">
    <property type="component" value="Unassembled WGS sequence"/>
</dbReference>
<reference evidence="3 4" key="1">
    <citation type="journal article" date="2019" name="Int. J. Syst. Evol. Microbiol.">
        <title>The Global Catalogue of Microorganisms (GCM) 10K type strain sequencing project: providing services to taxonomists for standard genome sequencing and annotation.</title>
        <authorList>
            <consortium name="The Broad Institute Genomics Platform"/>
            <consortium name="The Broad Institute Genome Sequencing Center for Infectious Disease"/>
            <person name="Wu L."/>
            <person name="Ma J."/>
        </authorList>
    </citation>
    <scope>NUCLEOTIDE SEQUENCE [LARGE SCALE GENOMIC DNA]</scope>
    <source>
        <strain evidence="3 4">JCM 16026</strain>
    </source>
</reference>
<feature type="compositionally biased region" description="Pro residues" evidence="1">
    <location>
        <begin position="103"/>
        <end position="116"/>
    </location>
</feature>
<name>A0ABN3AXJ1_9MICO</name>
<dbReference type="EMBL" id="BAAAQT010000008">
    <property type="protein sequence ID" value="GAA2175890.1"/>
    <property type="molecule type" value="Genomic_DNA"/>
</dbReference>
<keyword evidence="2" id="KW-1133">Transmembrane helix</keyword>
<gene>
    <name evidence="3" type="ORF">GCM10009846_27540</name>
</gene>